<dbReference type="Gramene" id="KCW45812">
    <property type="protein sequence ID" value="KCW45812"/>
    <property type="gene ID" value="EUGRSUZ_L00330"/>
</dbReference>
<organism evidence="3">
    <name type="scientific">Eucalyptus grandis</name>
    <name type="common">Flooded gum</name>
    <dbReference type="NCBI Taxonomy" id="71139"/>
    <lineage>
        <taxon>Eukaryota</taxon>
        <taxon>Viridiplantae</taxon>
        <taxon>Streptophyta</taxon>
        <taxon>Embryophyta</taxon>
        <taxon>Tracheophyta</taxon>
        <taxon>Spermatophyta</taxon>
        <taxon>Magnoliopsida</taxon>
        <taxon>eudicotyledons</taxon>
        <taxon>Gunneridae</taxon>
        <taxon>Pentapetalae</taxon>
        <taxon>rosids</taxon>
        <taxon>malvids</taxon>
        <taxon>Myrtales</taxon>
        <taxon>Myrtaceae</taxon>
        <taxon>Myrtoideae</taxon>
        <taxon>Eucalypteae</taxon>
        <taxon>Eucalyptus</taxon>
    </lineage>
</organism>
<dbReference type="Pfam" id="PF04578">
    <property type="entry name" value="DUF594"/>
    <property type="match status" value="1"/>
</dbReference>
<proteinExistence type="predicted"/>
<dbReference type="OrthoDB" id="624036at2759"/>
<feature type="transmembrane region" description="Helical" evidence="1">
    <location>
        <begin position="97"/>
        <end position="116"/>
    </location>
</feature>
<feature type="transmembrane region" description="Helical" evidence="1">
    <location>
        <begin position="398"/>
        <end position="421"/>
    </location>
</feature>
<dbReference type="PANTHER" id="PTHR31325">
    <property type="entry name" value="OS01G0798800 PROTEIN-RELATED"/>
    <property type="match status" value="1"/>
</dbReference>
<keyword evidence="1" id="KW-0472">Membrane</keyword>
<reference evidence="3" key="1">
    <citation type="submission" date="2013-07" db="EMBL/GenBank/DDBJ databases">
        <title>The genome of Eucalyptus grandis.</title>
        <authorList>
            <person name="Schmutz J."/>
            <person name="Hayes R."/>
            <person name="Myburg A."/>
            <person name="Tuskan G."/>
            <person name="Grattapaglia D."/>
            <person name="Rokhsar D.S."/>
        </authorList>
    </citation>
    <scope>NUCLEOTIDE SEQUENCE</scope>
    <source>
        <tissue evidence="3">Leaf extractions</tissue>
    </source>
</reference>
<feature type="transmembrane region" description="Helical" evidence="1">
    <location>
        <begin position="36"/>
        <end position="55"/>
    </location>
</feature>
<dbReference type="InterPro" id="IPR007658">
    <property type="entry name" value="DUF594"/>
</dbReference>
<dbReference type="AlphaFoldDB" id="A0A058ZVJ8"/>
<gene>
    <name evidence="3" type="ORF">EUGRSUZ_L00330</name>
</gene>
<feature type="transmembrane region" description="Helical" evidence="1">
    <location>
        <begin position="67"/>
        <end position="85"/>
    </location>
</feature>
<feature type="transmembrane region" description="Helical" evidence="1">
    <location>
        <begin position="136"/>
        <end position="164"/>
    </location>
</feature>
<sequence length="723" mass="83269">MRDLQRLQVGAVNKTLSEATAVTKSLRTPKARLAKIEVLACVIAFLLMLLTIFGSSRRRRNNQKLRILLWAIYTLSSYLIIYTLGLMTEASFRNKLLPVWAIFLMIFFGSSDSYSVHSLEDCERWKNYVWQYVIKITGVSFLLVMSGITLPMISFLILCSLVPLKVIRRAASLKIASGYGRQTITKSIADYMSSEYQSSEGDLDPSQMRGYKYVVKVEKTCPTSLQKFKKREAAARWEAPNYRKPLEITDNVVTIERVWKCQGWLLRPEGGDKDNKLKDICLSFSLYKLLRLRFSGYSLTKPAHEKTWKLIQHLYAEGSGYERAFRVIELELSFLYDSFYTKYLTIFQTFGWRIKVIELLLLVIGVPVTIGLCFPWYDSNRPQDEVQLATTGGLSIDFLVTVLILLIFVCVELVQCFFMAISDWTKVILLCKYVRTNSWQESKLMEKLIGLICRTQLLEPWERKLQQYSLLESYAHTPPRWQYNVFTDLFMDPIRDGQRQSEPAKLSPDVKKPFFRSLMSNSGALQNGEASLIRNEMEHELSWACKLETQTQVIFVWHIATAIFEHEAPISDPTSDSNFRVATNLSKYLAYLVAFYPKLLPDHSYDSEYVFDGIIIEARRLLKGCKTIEERIRKLNRIGKTTNDTSKVMIQGAQLGQQLLDVENEPNFIWKVLAEFWAELTVYVAPSNNETAHAQHLARGGEFVTHLWALVSHAGIEREPLIE</sequence>
<evidence type="ECO:0000259" key="2">
    <source>
        <dbReference type="Pfam" id="PF13968"/>
    </source>
</evidence>
<accession>A0A058ZVJ8</accession>
<feature type="domain" description="DUF4220" evidence="2">
    <location>
        <begin position="70"/>
        <end position="472"/>
    </location>
</feature>
<feature type="transmembrane region" description="Helical" evidence="1">
    <location>
        <begin position="359"/>
        <end position="378"/>
    </location>
</feature>
<dbReference type="KEGG" id="egr:104428354"/>
<dbReference type="eggNOG" id="ENOG502QSWW">
    <property type="taxonomic scope" value="Eukaryota"/>
</dbReference>
<dbReference type="Pfam" id="PF13968">
    <property type="entry name" value="DUF4220"/>
    <property type="match status" value="1"/>
</dbReference>
<evidence type="ECO:0000313" key="3">
    <source>
        <dbReference type="EMBL" id="KCW45812.1"/>
    </source>
</evidence>
<dbReference type="EMBL" id="KK198772">
    <property type="protein sequence ID" value="KCW45812.1"/>
    <property type="molecule type" value="Genomic_DNA"/>
</dbReference>
<name>A0A058ZVJ8_EUCGR</name>
<keyword evidence="1" id="KW-1133">Transmembrane helix</keyword>
<protein>
    <recommendedName>
        <fullName evidence="2">DUF4220 domain-containing protein</fullName>
    </recommendedName>
</protein>
<dbReference type="InParanoid" id="A0A058ZVJ8"/>
<keyword evidence="1" id="KW-0812">Transmembrane</keyword>
<evidence type="ECO:0000256" key="1">
    <source>
        <dbReference type="SAM" id="Phobius"/>
    </source>
</evidence>
<dbReference type="InterPro" id="IPR025315">
    <property type="entry name" value="DUF4220"/>
</dbReference>